<keyword evidence="2" id="KW-1185">Reference proteome</keyword>
<accession>A0ABD1FAV5</accession>
<organism evidence="1 2">
    <name type="scientific">Hypothenemus hampei</name>
    <name type="common">Coffee berry borer</name>
    <dbReference type="NCBI Taxonomy" id="57062"/>
    <lineage>
        <taxon>Eukaryota</taxon>
        <taxon>Metazoa</taxon>
        <taxon>Ecdysozoa</taxon>
        <taxon>Arthropoda</taxon>
        <taxon>Hexapoda</taxon>
        <taxon>Insecta</taxon>
        <taxon>Pterygota</taxon>
        <taxon>Neoptera</taxon>
        <taxon>Endopterygota</taxon>
        <taxon>Coleoptera</taxon>
        <taxon>Polyphaga</taxon>
        <taxon>Cucujiformia</taxon>
        <taxon>Curculionidae</taxon>
        <taxon>Scolytinae</taxon>
        <taxon>Hypothenemus</taxon>
    </lineage>
</organism>
<protein>
    <submittedName>
        <fullName evidence="1">Uncharacterized protein</fullName>
    </submittedName>
</protein>
<reference evidence="1 2" key="1">
    <citation type="submission" date="2024-05" db="EMBL/GenBank/DDBJ databases">
        <title>Genetic variation in Jamaican populations of the coffee berry borer (Hypothenemus hampei).</title>
        <authorList>
            <person name="Errbii M."/>
            <person name="Myrie A."/>
        </authorList>
    </citation>
    <scope>NUCLEOTIDE SEQUENCE [LARGE SCALE GENOMIC DNA]</scope>
    <source>
        <strain evidence="1">JA-Hopewell-2020-01-JO</strain>
        <tissue evidence="1">Whole body</tissue>
    </source>
</reference>
<sequence>MKISNNKWIILTYKDLSSLKESFQKYNLILNSLYNFIEPVNPCTFHAEVKTHVSLLSQISENIEEKFKDIEFDVTVKSKRGLMNGIGKPSMRLYVDCKLKRQHLMRESIKEIEQNLYNISDTLLFYGAKIKILEIAEQLMASYSYIELMLGDILNSVTFARLNIIHSSIIRPGDFMSQLLYISGNLNRDYLPLSVSTQSIAGYFDITELKAFQTDSRIIFALEIPLVEAENYLMFRLYPIPIKDNNTRLYHILFPSGKKFIARNEDSSKYIIVDSIDE</sequence>
<dbReference type="Proteomes" id="UP001566132">
    <property type="component" value="Unassembled WGS sequence"/>
</dbReference>
<dbReference type="Pfam" id="PF12259">
    <property type="entry name" value="Baculo_F"/>
    <property type="match status" value="1"/>
</dbReference>
<dbReference type="AlphaFoldDB" id="A0ABD1FAV5"/>
<evidence type="ECO:0000313" key="1">
    <source>
        <dbReference type="EMBL" id="KAL1516140.1"/>
    </source>
</evidence>
<name>A0ABD1FAV5_HYPHA</name>
<evidence type="ECO:0000313" key="2">
    <source>
        <dbReference type="Proteomes" id="UP001566132"/>
    </source>
</evidence>
<dbReference type="EMBL" id="JBDJPC010000001">
    <property type="protein sequence ID" value="KAL1516140.1"/>
    <property type="molecule type" value="Genomic_DNA"/>
</dbReference>
<comment type="caution">
    <text evidence="1">The sequence shown here is derived from an EMBL/GenBank/DDBJ whole genome shotgun (WGS) entry which is preliminary data.</text>
</comment>
<gene>
    <name evidence="1" type="ORF">ABEB36_000061</name>
</gene>
<proteinExistence type="predicted"/>
<dbReference type="InterPro" id="IPR022048">
    <property type="entry name" value="Envelope_fusion-like"/>
</dbReference>